<organism evidence="3 4">
    <name type="scientific">Brevibacillus fulvus</name>
    <dbReference type="NCBI Taxonomy" id="1125967"/>
    <lineage>
        <taxon>Bacteria</taxon>
        <taxon>Bacillati</taxon>
        <taxon>Bacillota</taxon>
        <taxon>Bacilli</taxon>
        <taxon>Bacillales</taxon>
        <taxon>Paenibacillaceae</taxon>
        <taxon>Brevibacillus</taxon>
    </lineage>
</organism>
<feature type="transmembrane region" description="Helical" evidence="1">
    <location>
        <begin position="104"/>
        <end position="122"/>
    </location>
</feature>
<feature type="transmembrane region" description="Helical" evidence="1">
    <location>
        <begin position="20"/>
        <end position="41"/>
    </location>
</feature>
<feature type="transmembrane region" description="Helical" evidence="1">
    <location>
        <begin position="61"/>
        <end position="83"/>
    </location>
</feature>
<feature type="transmembrane region" description="Helical" evidence="1">
    <location>
        <begin position="228"/>
        <end position="247"/>
    </location>
</feature>
<proteinExistence type="predicted"/>
<dbReference type="InterPro" id="IPR052710">
    <property type="entry name" value="CAAX_protease"/>
</dbReference>
<keyword evidence="1" id="KW-0812">Transmembrane</keyword>
<protein>
    <submittedName>
        <fullName evidence="3">Membrane protease YdiL (CAAX protease family)</fullName>
    </submittedName>
</protein>
<evidence type="ECO:0000259" key="2">
    <source>
        <dbReference type="Pfam" id="PF02517"/>
    </source>
</evidence>
<dbReference type="AlphaFoldDB" id="A0A939BQX4"/>
<feature type="transmembrane region" description="Helical" evidence="1">
    <location>
        <begin position="259"/>
        <end position="275"/>
    </location>
</feature>
<feature type="transmembrane region" description="Helical" evidence="1">
    <location>
        <begin position="172"/>
        <end position="193"/>
    </location>
</feature>
<dbReference type="GO" id="GO:0004175">
    <property type="term" value="F:endopeptidase activity"/>
    <property type="evidence" value="ECO:0007669"/>
    <property type="project" value="UniProtKB-ARBA"/>
</dbReference>
<keyword evidence="4" id="KW-1185">Reference proteome</keyword>
<feature type="domain" description="CAAX prenyl protease 2/Lysostaphin resistance protein A-like" evidence="2">
    <location>
        <begin position="228"/>
        <end position="314"/>
    </location>
</feature>
<name>A0A939BQX4_9BACL</name>
<comment type="caution">
    <text evidence="3">The sequence shown here is derived from an EMBL/GenBank/DDBJ whole genome shotgun (WGS) entry which is preliminary data.</text>
</comment>
<dbReference type="PANTHER" id="PTHR36435:SF1">
    <property type="entry name" value="CAAX AMINO TERMINAL PROTEASE FAMILY PROTEIN"/>
    <property type="match status" value="1"/>
</dbReference>
<evidence type="ECO:0000256" key="1">
    <source>
        <dbReference type="SAM" id="Phobius"/>
    </source>
</evidence>
<keyword evidence="1" id="KW-0472">Membrane</keyword>
<dbReference type="EMBL" id="JAFBEB010000019">
    <property type="protein sequence ID" value="MBM7592080.1"/>
    <property type="molecule type" value="Genomic_DNA"/>
</dbReference>
<accession>A0A939BQX4</accession>
<feature type="transmembrane region" description="Helical" evidence="1">
    <location>
        <begin position="142"/>
        <end position="160"/>
    </location>
</feature>
<evidence type="ECO:0000313" key="4">
    <source>
        <dbReference type="Proteomes" id="UP000717624"/>
    </source>
</evidence>
<dbReference type="InterPro" id="IPR003675">
    <property type="entry name" value="Rce1/LyrA-like_dom"/>
</dbReference>
<dbReference type="RefSeq" id="WP_204519728.1">
    <property type="nucleotide sequence ID" value="NZ_BAABIN010000008.1"/>
</dbReference>
<dbReference type="GO" id="GO:0080120">
    <property type="term" value="P:CAAX-box protein maturation"/>
    <property type="evidence" value="ECO:0007669"/>
    <property type="project" value="UniProtKB-ARBA"/>
</dbReference>
<evidence type="ECO:0000313" key="3">
    <source>
        <dbReference type="EMBL" id="MBM7592080.1"/>
    </source>
</evidence>
<sequence length="322" mass="36296">MQTRLQLYTPLNAKQKSKPWAIVLFVCYLLTLLFELSMIRIVPEAGGYWRVTQGQVTETSAAIFILAYGVFQLFAALMLLVTLGLDRRSGFLFRDGSALTGTDFLYMVAFVQAFQMTVLLLYGFLPYPLFSEGSIGEIIEGISLHLFILLVTAFWFSGRTRLLGIQWPKRPVLMIVSLIVLFFVITVGVDHLVTGPVSEWLHLSPDSEREAEIKQDVTDAKNSDWLNGWASLIAIGVIVPIAEEILFRGLIQTYLVKRWGAFFGILVSSFWFALIHVDIALFFPLFAIGLILGITRHLFRSLWGSVILHSFNNLGSVLSYLF</sequence>
<keyword evidence="3" id="KW-0378">Hydrolase</keyword>
<keyword evidence="1" id="KW-1133">Transmembrane helix</keyword>
<keyword evidence="3" id="KW-0645">Protease</keyword>
<dbReference type="PANTHER" id="PTHR36435">
    <property type="entry name" value="SLR1288 PROTEIN"/>
    <property type="match status" value="1"/>
</dbReference>
<reference evidence="3" key="1">
    <citation type="submission" date="2021-01" db="EMBL/GenBank/DDBJ databases">
        <title>Genomic Encyclopedia of Type Strains, Phase IV (KMG-IV): sequencing the most valuable type-strain genomes for metagenomic binning, comparative biology and taxonomic classification.</title>
        <authorList>
            <person name="Goeker M."/>
        </authorList>
    </citation>
    <scope>NUCLEOTIDE SEQUENCE</scope>
    <source>
        <strain evidence="3">DSM 25523</strain>
    </source>
</reference>
<dbReference type="GO" id="GO:0006508">
    <property type="term" value="P:proteolysis"/>
    <property type="evidence" value="ECO:0007669"/>
    <property type="project" value="UniProtKB-KW"/>
</dbReference>
<dbReference type="Proteomes" id="UP000717624">
    <property type="component" value="Unassembled WGS sequence"/>
</dbReference>
<dbReference type="Pfam" id="PF02517">
    <property type="entry name" value="Rce1-like"/>
    <property type="match status" value="1"/>
</dbReference>
<gene>
    <name evidence="3" type="ORF">JOD01_003732</name>
</gene>